<organism evidence="2">
    <name type="scientific">Oryza glumipatula</name>
    <dbReference type="NCBI Taxonomy" id="40148"/>
    <lineage>
        <taxon>Eukaryota</taxon>
        <taxon>Viridiplantae</taxon>
        <taxon>Streptophyta</taxon>
        <taxon>Embryophyta</taxon>
        <taxon>Tracheophyta</taxon>
        <taxon>Spermatophyta</taxon>
        <taxon>Magnoliopsida</taxon>
        <taxon>Liliopsida</taxon>
        <taxon>Poales</taxon>
        <taxon>Poaceae</taxon>
        <taxon>BOP clade</taxon>
        <taxon>Oryzoideae</taxon>
        <taxon>Oryzeae</taxon>
        <taxon>Oryzinae</taxon>
        <taxon>Oryza</taxon>
    </lineage>
</organism>
<sequence length="121" mass="13426">MASAAVRVGGGSLRYGRERGEGSRPRQRERGRGGRPPRGSAHGKRRGEIRHMRPYSVGNYCCDGDGTMMTEAKVLLISPTPLPTPPLFGGGEENLYIFVIQESITSHIIFTFFMKRVRCTE</sequence>
<feature type="compositionally biased region" description="Basic residues" evidence="1">
    <location>
        <begin position="33"/>
        <end position="48"/>
    </location>
</feature>
<evidence type="ECO:0000313" key="3">
    <source>
        <dbReference type="Proteomes" id="UP000026961"/>
    </source>
</evidence>
<evidence type="ECO:0000256" key="1">
    <source>
        <dbReference type="SAM" id="MobiDB-lite"/>
    </source>
</evidence>
<reference evidence="2" key="1">
    <citation type="submission" date="2015-04" db="UniProtKB">
        <authorList>
            <consortium name="EnsemblPlants"/>
        </authorList>
    </citation>
    <scope>IDENTIFICATION</scope>
</reference>
<name>A0A0E0ALC2_9ORYZ</name>
<dbReference type="HOGENOM" id="CLU_2124879_0_0_1"/>
<evidence type="ECO:0000313" key="2">
    <source>
        <dbReference type="EnsemblPlants" id="OGLUM07G18220.2"/>
    </source>
</evidence>
<proteinExistence type="predicted"/>
<dbReference type="AlphaFoldDB" id="A0A0E0ALC2"/>
<protein>
    <submittedName>
        <fullName evidence="2">Uncharacterized protein</fullName>
    </submittedName>
</protein>
<reference evidence="2" key="2">
    <citation type="submission" date="2018-05" db="EMBL/GenBank/DDBJ databases">
        <title>OgluRS3 (Oryza glumaepatula Reference Sequence Version 3).</title>
        <authorList>
            <person name="Zhang J."/>
            <person name="Kudrna D."/>
            <person name="Lee S."/>
            <person name="Talag J."/>
            <person name="Welchert J."/>
            <person name="Wing R.A."/>
        </authorList>
    </citation>
    <scope>NUCLEOTIDE SEQUENCE [LARGE SCALE GENOMIC DNA]</scope>
</reference>
<dbReference type="Proteomes" id="UP000026961">
    <property type="component" value="Chromosome 7"/>
</dbReference>
<dbReference type="EnsemblPlants" id="OGLUM07G18220.2">
    <property type="protein sequence ID" value="OGLUM07G18220.2"/>
    <property type="gene ID" value="OGLUM07G18220"/>
</dbReference>
<keyword evidence="3" id="KW-1185">Reference proteome</keyword>
<accession>A0A0E0ALC2</accession>
<feature type="compositionally biased region" description="Basic and acidic residues" evidence="1">
    <location>
        <begin position="15"/>
        <end position="32"/>
    </location>
</feature>
<feature type="region of interest" description="Disordered" evidence="1">
    <location>
        <begin position="1"/>
        <end position="49"/>
    </location>
</feature>
<dbReference type="Gramene" id="OGLUM07G18220.2">
    <property type="protein sequence ID" value="OGLUM07G18220.2"/>
    <property type="gene ID" value="OGLUM07G18220"/>
</dbReference>